<protein>
    <recommendedName>
        <fullName evidence="6">Protein kinase domain-containing protein</fullName>
    </recommendedName>
</protein>
<evidence type="ECO:0000256" key="2">
    <source>
        <dbReference type="ARBA" id="ARBA00022741"/>
    </source>
</evidence>
<gene>
    <name evidence="7" type="ORF">BYL167_LOCUS15901</name>
</gene>
<evidence type="ECO:0000313" key="7">
    <source>
        <dbReference type="EMBL" id="CAF4041383.1"/>
    </source>
</evidence>
<evidence type="ECO:0000256" key="5">
    <source>
        <dbReference type="SAM" id="Phobius"/>
    </source>
</evidence>
<evidence type="ECO:0000313" key="8">
    <source>
        <dbReference type="Proteomes" id="UP000681967"/>
    </source>
</evidence>
<keyword evidence="4" id="KW-0067">ATP-binding</keyword>
<feature type="domain" description="Protein kinase" evidence="6">
    <location>
        <begin position="143"/>
        <end position="422"/>
    </location>
</feature>
<dbReference type="InterPro" id="IPR000719">
    <property type="entry name" value="Prot_kinase_dom"/>
</dbReference>
<comment type="caution">
    <text evidence="7">The sequence shown here is derived from an EMBL/GenBank/DDBJ whole genome shotgun (WGS) entry which is preliminary data.</text>
</comment>
<accession>A0A8S2PBB4</accession>
<dbReference type="PROSITE" id="PS50011">
    <property type="entry name" value="PROTEIN_KINASE_DOM"/>
    <property type="match status" value="1"/>
</dbReference>
<sequence>SYANKTMYVKCECNALIHRAEFKFLKYQYHHSPVFSLTHRCCCPNVCGGNTFPKALLLILLLVILFIIGTAIWIFFQCRRHYPERNAYGAIAPTDINIHTLQPSEVIKPAVLETNSRNGSRKRTRSKSIAPVLENIVISSLDFKIIKRLGVGELGGEVSEGRWNDKLIAVKTLRIGVHPEKFSVIDKTYLENEIQLLSRLRHKNLTAVIGICFDIDVYPRIILSFSDHGTIIDFIQSYPTKVDWSLRLSWCLNTSDAMEYLHQSNVLHRNLKSSNILIGVDLRAHICDYGLISLLQPLRQACDSERCLCKLSHPALPVSIRWSAPEILSNPSDSSRFKFSCDVYSFGVSLWEQIRLEQPYAEIKDEAEVARMIVDGYRLAPLEETTNFVMPEYVQLMNDCWAEEPNDRPTFERIGQVLREILPKAKQFRKSSMKRLSSMTNSNDQQEVIRSLSRLDSKISTDTFKVSHSNV</sequence>
<dbReference type="GO" id="GO:0004674">
    <property type="term" value="F:protein serine/threonine kinase activity"/>
    <property type="evidence" value="ECO:0007669"/>
    <property type="project" value="TreeGrafter"/>
</dbReference>
<organism evidence="7 8">
    <name type="scientific">Rotaria magnacalcarata</name>
    <dbReference type="NCBI Taxonomy" id="392030"/>
    <lineage>
        <taxon>Eukaryota</taxon>
        <taxon>Metazoa</taxon>
        <taxon>Spiralia</taxon>
        <taxon>Gnathifera</taxon>
        <taxon>Rotifera</taxon>
        <taxon>Eurotatoria</taxon>
        <taxon>Bdelloidea</taxon>
        <taxon>Philodinida</taxon>
        <taxon>Philodinidae</taxon>
        <taxon>Rotaria</taxon>
    </lineage>
</organism>
<keyword evidence="1" id="KW-0808">Transferase</keyword>
<dbReference type="InterPro" id="IPR051681">
    <property type="entry name" value="Ser/Thr_Kinases-Pseudokinases"/>
</dbReference>
<name>A0A8S2PBB4_9BILA</name>
<proteinExistence type="predicted"/>
<dbReference type="PANTHER" id="PTHR44329">
    <property type="entry name" value="SERINE/THREONINE-PROTEIN KINASE TNNI3K-RELATED"/>
    <property type="match status" value="1"/>
</dbReference>
<keyword evidence="5" id="KW-1133">Transmembrane helix</keyword>
<dbReference type="GO" id="GO:0005524">
    <property type="term" value="F:ATP binding"/>
    <property type="evidence" value="ECO:0007669"/>
    <property type="project" value="UniProtKB-KW"/>
</dbReference>
<reference evidence="7" key="1">
    <citation type="submission" date="2021-02" db="EMBL/GenBank/DDBJ databases">
        <authorList>
            <person name="Nowell W R."/>
        </authorList>
    </citation>
    <scope>NUCLEOTIDE SEQUENCE</scope>
</reference>
<keyword evidence="2" id="KW-0547">Nucleotide-binding</keyword>
<dbReference type="AlphaFoldDB" id="A0A8S2PBB4"/>
<evidence type="ECO:0000256" key="1">
    <source>
        <dbReference type="ARBA" id="ARBA00022679"/>
    </source>
</evidence>
<feature type="transmembrane region" description="Helical" evidence="5">
    <location>
        <begin position="55"/>
        <end position="76"/>
    </location>
</feature>
<dbReference type="EMBL" id="CAJOBH010005978">
    <property type="protein sequence ID" value="CAF4041383.1"/>
    <property type="molecule type" value="Genomic_DNA"/>
</dbReference>
<keyword evidence="5" id="KW-0812">Transmembrane</keyword>
<keyword evidence="3" id="KW-0418">Kinase</keyword>
<feature type="non-terminal residue" evidence="7">
    <location>
        <position position="1"/>
    </location>
</feature>
<keyword evidence="5" id="KW-0472">Membrane</keyword>
<evidence type="ECO:0000259" key="6">
    <source>
        <dbReference type="PROSITE" id="PS50011"/>
    </source>
</evidence>
<dbReference type="Pfam" id="PF07714">
    <property type="entry name" value="PK_Tyr_Ser-Thr"/>
    <property type="match status" value="1"/>
</dbReference>
<dbReference type="InterPro" id="IPR001245">
    <property type="entry name" value="Ser-Thr/Tyr_kinase_cat_dom"/>
</dbReference>
<dbReference type="InterPro" id="IPR011009">
    <property type="entry name" value="Kinase-like_dom_sf"/>
</dbReference>
<dbReference type="Proteomes" id="UP000681967">
    <property type="component" value="Unassembled WGS sequence"/>
</dbReference>
<dbReference type="GO" id="GO:0005737">
    <property type="term" value="C:cytoplasm"/>
    <property type="evidence" value="ECO:0007669"/>
    <property type="project" value="TreeGrafter"/>
</dbReference>
<dbReference type="PANTHER" id="PTHR44329:SF288">
    <property type="entry name" value="MITOGEN-ACTIVATED PROTEIN KINASE KINASE KINASE 20"/>
    <property type="match status" value="1"/>
</dbReference>
<dbReference type="SUPFAM" id="SSF56112">
    <property type="entry name" value="Protein kinase-like (PK-like)"/>
    <property type="match status" value="1"/>
</dbReference>
<dbReference type="Gene3D" id="1.10.510.10">
    <property type="entry name" value="Transferase(Phosphotransferase) domain 1"/>
    <property type="match status" value="1"/>
</dbReference>
<evidence type="ECO:0000256" key="3">
    <source>
        <dbReference type="ARBA" id="ARBA00022777"/>
    </source>
</evidence>
<evidence type="ECO:0000256" key="4">
    <source>
        <dbReference type="ARBA" id="ARBA00022840"/>
    </source>
</evidence>